<name>A0A942SWV6_9BACI</name>
<dbReference type="EMBL" id="JAGYPE010000001">
    <property type="protein sequence ID" value="MBS4181216.1"/>
    <property type="molecule type" value="Genomic_DNA"/>
</dbReference>
<accession>A0A942SWV6</accession>
<dbReference type="RefSeq" id="WP_213141084.1">
    <property type="nucleotide sequence ID" value="NZ_JAGYPE020000008.1"/>
</dbReference>
<evidence type="ECO:0000313" key="1">
    <source>
        <dbReference type="EMBL" id="MBS4181216.1"/>
    </source>
</evidence>
<dbReference type="InterPro" id="IPR026838">
    <property type="entry name" value="YheC/D"/>
</dbReference>
<evidence type="ECO:0000313" key="2">
    <source>
        <dbReference type="EMBL" id="MCH6265288.1"/>
    </source>
</evidence>
<dbReference type="Proteomes" id="UP000677265">
    <property type="component" value="Unassembled WGS sequence"/>
</dbReference>
<proteinExistence type="predicted"/>
<keyword evidence="3" id="KW-1185">Reference proteome</keyword>
<evidence type="ECO:0000313" key="3">
    <source>
        <dbReference type="Proteomes" id="UP000677265"/>
    </source>
</evidence>
<protein>
    <submittedName>
        <fullName evidence="1">YheC/YheD family protein</fullName>
    </submittedName>
</protein>
<dbReference type="Gene3D" id="3.30.470.20">
    <property type="entry name" value="ATP-grasp fold, B domain"/>
    <property type="match status" value="1"/>
</dbReference>
<dbReference type="AlphaFoldDB" id="A0A942SWV6"/>
<organism evidence="1">
    <name type="scientific">Neobacillus citreus</name>
    <dbReference type="NCBI Taxonomy" id="2833578"/>
    <lineage>
        <taxon>Bacteria</taxon>
        <taxon>Bacillati</taxon>
        <taxon>Bacillota</taxon>
        <taxon>Bacilli</taxon>
        <taxon>Bacillales</taxon>
        <taxon>Bacillaceae</taxon>
        <taxon>Neobacillus</taxon>
    </lineage>
</organism>
<dbReference type="EMBL" id="JAGYPE020000008">
    <property type="protein sequence ID" value="MCH6265288.1"/>
    <property type="molecule type" value="Genomic_DNA"/>
</dbReference>
<dbReference type="Pfam" id="PF14398">
    <property type="entry name" value="ATPgrasp_YheCD"/>
    <property type="match status" value="1"/>
</dbReference>
<sequence>MSRSLTSITILPEKSEATNSHLIKMSRRLYHDLQMENHRELQIMVGTKTIRANIQIIDTLPRELHVPEEVFTYFCLPVRKVNLQAKYFSESNTLKLGPVIGLLTDFSPKDGEEPNFRSIHKFCEDLHQVVSENGGFLYVFSFKHFLQHGYYFENGSWIGTSPPAPDVIYNRIHSRILENKQEFVEFRKILEQLAIPIFNDRFHSKWEVYDQLKNEHHLSSYIPETALLSRDTLHSFLQTYETIFIKPIHGSQGKNIIKLEKIAEDQFTLQTSGQSQADALPALAAHEIYQEIKLLLQNRICIVQEGISFIDYQSSAMDFRVLVHRNYEKKWEITSIVARIGAEQEFVSNVSRGGHTIKPVTALRSKMSQKTALQTLKLIKELSLETAEKVSALSSGITGELGIDVGVDEKGKPWLIEVNSKPSKVFEDDSGKIRPSAKAIIRFCTSLAFETLNEKEV</sequence>
<gene>
    <name evidence="2" type="ORF">KHB02_007065</name>
    <name evidence="1" type="ORF">KHB02_07355</name>
</gene>
<reference evidence="1" key="1">
    <citation type="submission" date="2021-05" db="EMBL/GenBank/DDBJ databases">
        <title>Novel Bacillus species.</title>
        <authorList>
            <person name="Liu G."/>
        </authorList>
    </citation>
    <scope>NUCLEOTIDE SEQUENCE</scope>
    <source>
        <strain evidence="1 3">FJAT-50051</strain>
    </source>
</reference>
<comment type="caution">
    <text evidence="1">The sequence shown here is derived from an EMBL/GenBank/DDBJ whole genome shotgun (WGS) entry which is preliminary data.</text>
</comment>
<dbReference type="SUPFAM" id="SSF56059">
    <property type="entry name" value="Glutathione synthetase ATP-binding domain-like"/>
    <property type="match status" value="1"/>
</dbReference>